<dbReference type="GO" id="GO:0008422">
    <property type="term" value="F:beta-glucosidase activity"/>
    <property type="evidence" value="ECO:0007669"/>
    <property type="project" value="UniProtKB-EC"/>
</dbReference>
<keyword evidence="8" id="KW-0326">Glycosidase</keyword>
<dbReference type="RefSeq" id="WP_014855432.1">
    <property type="nucleotide sequence ID" value="NC_018178.1"/>
</dbReference>
<evidence type="ECO:0000256" key="6">
    <source>
        <dbReference type="ARBA" id="ARBA00022764"/>
    </source>
</evidence>
<reference evidence="11 12" key="1">
    <citation type="journal article" date="2013" name="PLoS ONE">
        <title>Genomic analysis of Melioribacter roseus, facultatively anaerobic organotrophic bacterium representing a novel deep lineage within Bacteriodetes/Chlorobi group.</title>
        <authorList>
            <person name="Kadnikov V.V."/>
            <person name="Mardanov A.V."/>
            <person name="Podosokorskaya O.A."/>
            <person name="Gavrilov S.N."/>
            <person name="Kublanov I.V."/>
            <person name="Beletsky A.V."/>
            <person name="Bonch-Osmolovskaya E.A."/>
            <person name="Ravin N.V."/>
        </authorList>
    </citation>
    <scope>NUCLEOTIDE SEQUENCE [LARGE SCALE GENOMIC DNA]</scope>
    <source>
        <strain evidence="12">JCM 17771 / P3M-2</strain>
    </source>
</reference>
<dbReference type="eggNOG" id="COG1472">
    <property type="taxonomic scope" value="Bacteria"/>
</dbReference>
<dbReference type="FunFam" id="3.20.20.300:FF:000005">
    <property type="entry name" value="Periplasmic beta-glucosidase"/>
    <property type="match status" value="1"/>
</dbReference>
<dbReference type="Proteomes" id="UP000009011">
    <property type="component" value="Chromosome"/>
</dbReference>
<sequence>MKKYLLLFFVGALVFAQNKTLDQKVDSVLALMTLDEKVGQLVQYSAGWDTGTRTRKPKEGHEELIRRGQIGSFLNIVGAEQTKRLQRIAVEESRLGIPLIFGLDVIHGYKTTFPIPLAEACSWNPELVELSARMQAIETSAAGVHWTFSPMVDIARDPRWGRIMEGSGEDPYLGAVMAAARVKGYQGKSLSDINTILACAKHFAGYGAVEGGKDYNTVDISERTLREIHLPPFKAAVDAGVGSLMSAFNEIGGIPSSANKLLLTQILRNEWHSDAFVLTDWNTIGEFMIHGIAHDLKEATKIAIEASVDMDMESNGYHYHLAELVKEGKVDVKYIDNAVRRILKAKFRLGLFDDPYRYSDPAREAEVTLNDDLRKAAKQVALESVVLLKNENNLLPLDKNIKSIALIGELAASKDDPLGPWSQQGTPETVVSILEGLKNKVGDRIKINYAEGCKVRGNDKSGFAEAVEAVKKSDVAIVVIGETRDMSGEAHSRATLDLPGVQEELIKEINKTGKPVIAILMNGRPLTINWVSENIPAIIESWYLGCEHGSAVADILFGDFVPSGKLTVTFPKGVGQIPLYYNHKNSGRPYNPENPRYTSYYIDFSLEPLYPFGYGLSYTTFEYSNLKLKTDKVRAGETVRFSVDVANTGKYEAQEIVQVYVRDLVGSVTRPVKELKDFRKINLKPGETKTVEFELPVERLKFFDINMNYVLEPGKFKLMVGPNSKDLMETEFELIQ</sequence>
<dbReference type="GO" id="GO:0042597">
    <property type="term" value="C:periplasmic space"/>
    <property type="evidence" value="ECO:0007669"/>
    <property type="project" value="UniProtKB-SubCell"/>
</dbReference>
<dbReference type="InterPro" id="IPR002772">
    <property type="entry name" value="Glyco_hydro_3_C"/>
</dbReference>
<gene>
    <name evidence="11" type="ordered locus">MROS_0754</name>
</gene>
<dbReference type="InterPro" id="IPR051915">
    <property type="entry name" value="Cellulose_Degrad_GH3"/>
</dbReference>
<dbReference type="Pfam" id="PF00933">
    <property type="entry name" value="Glyco_hydro_3"/>
    <property type="match status" value="1"/>
</dbReference>
<dbReference type="InterPro" id="IPR036881">
    <property type="entry name" value="Glyco_hydro_3_C_sf"/>
</dbReference>
<dbReference type="Gene3D" id="3.20.20.300">
    <property type="entry name" value="Glycoside hydrolase, family 3, N-terminal domain"/>
    <property type="match status" value="1"/>
</dbReference>
<feature type="domain" description="Fibronectin type III-like" evidence="10">
    <location>
        <begin position="655"/>
        <end position="724"/>
    </location>
</feature>
<dbReference type="Pfam" id="PF01915">
    <property type="entry name" value="Glyco_hydro_3_C"/>
    <property type="match status" value="1"/>
</dbReference>
<dbReference type="PATRIC" id="fig|1191523.3.peg.789"/>
<dbReference type="GO" id="GO:0009251">
    <property type="term" value="P:glucan catabolic process"/>
    <property type="evidence" value="ECO:0007669"/>
    <property type="project" value="TreeGrafter"/>
</dbReference>
<dbReference type="Gene3D" id="2.60.40.10">
    <property type="entry name" value="Immunoglobulins"/>
    <property type="match status" value="1"/>
</dbReference>
<dbReference type="Pfam" id="PF14310">
    <property type="entry name" value="Fn3-like"/>
    <property type="match status" value="1"/>
</dbReference>
<dbReference type="SUPFAM" id="SSF52279">
    <property type="entry name" value="Beta-D-glucan exohydrolase, C-terminal domain"/>
    <property type="match status" value="1"/>
</dbReference>
<dbReference type="HOGENOM" id="CLU_004542_5_1_10"/>
<dbReference type="PRINTS" id="PR00133">
    <property type="entry name" value="GLHYDRLASE3"/>
</dbReference>
<keyword evidence="7 11" id="KW-0378">Hydrolase</keyword>
<dbReference type="SUPFAM" id="SSF51445">
    <property type="entry name" value="(Trans)glycosidases"/>
    <property type="match status" value="1"/>
</dbReference>
<dbReference type="InterPro" id="IPR017853">
    <property type="entry name" value="GH"/>
</dbReference>
<dbReference type="STRING" id="1191523.MROS_0754"/>
<protein>
    <recommendedName>
        <fullName evidence="9">Periplasmic beta-glucosidase</fullName>
        <ecNumber evidence="4">3.2.1.21</ecNumber>
    </recommendedName>
</protein>
<evidence type="ECO:0000256" key="5">
    <source>
        <dbReference type="ARBA" id="ARBA00022729"/>
    </source>
</evidence>
<dbReference type="KEGG" id="mro:MROS_0754"/>
<evidence type="ECO:0000256" key="3">
    <source>
        <dbReference type="ARBA" id="ARBA00005336"/>
    </source>
</evidence>
<evidence type="ECO:0000256" key="8">
    <source>
        <dbReference type="ARBA" id="ARBA00023295"/>
    </source>
</evidence>
<keyword evidence="12" id="KW-1185">Reference proteome</keyword>
<dbReference type="FunFam" id="2.60.40.10:FF:000495">
    <property type="entry name" value="Periplasmic beta-glucosidase"/>
    <property type="match status" value="1"/>
</dbReference>
<name>I7A254_MELRP</name>
<comment type="similarity">
    <text evidence="3">Belongs to the glycosyl hydrolase 3 family.</text>
</comment>
<dbReference type="Gene3D" id="3.40.50.1700">
    <property type="entry name" value="Glycoside hydrolase family 3 C-terminal domain"/>
    <property type="match status" value="1"/>
</dbReference>
<dbReference type="EC" id="3.2.1.21" evidence="4"/>
<evidence type="ECO:0000313" key="12">
    <source>
        <dbReference type="Proteomes" id="UP000009011"/>
    </source>
</evidence>
<accession>I7A254</accession>
<keyword evidence="6" id="KW-0574">Periplasm</keyword>
<evidence type="ECO:0000259" key="10">
    <source>
        <dbReference type="SMART" id="SM01217"/>
    </source>
</evidence>
<dbReference type="PANTHER" id="PTHR30620:SF16">
    <property type="entry name" value="LYSOSOMAL BETA GLUCOSIDASE"/>
    <property type="match status" value="1"/>
</dbReference>
<comment type="subcellular location">
    <subcellularLocation>
        <location evidence="2">Periplasm</location>
    </subcellularLocation>
</comment>
<evidence type="ECO:0000313" key="11">
    <source>
        <dbReference type="EMBL" id="AFN73996.1"/>
    </source>
</evidence>
<comment type="catalytic activity">
    <reaction evidence="1">
        <text>Hydrolysis of terminal, non-reducing beta-D-glucosyl residues with release of beta-D-glucose.</text>
        <dbReference type="EC" id="3.2.1.21"/>
    </reaction>
</comment>
<keyword evidence="5" id="KW-0732">Signal</keyword>
<dbReference type="FunFam" id="3.40.50.1700:FF:000004">
    <property type="entry name" value="Periplasmic beta-glucosidase"/>
    <property type="match status" value="1"/>
</dbReference>
<dbReference type="SMART" id="SM01217">
    <property type="entry name" value="Fn3_like"/>
    <property type="match status" value="1"/>
</dbReference>
<dbReference type="eggNOG" id="COG1361">
    <property type="taxonomic scope" value="Bacteria"/>
</dbReference>
<proteinExistence type="inferred from homology"/>
<evidence type="ECO:0000256" key="7">
    <source>
        <dbReference type="ARBA" id="ARBA00022801"/>
    </source>
</evidence>
<dbReference type="OrthoDB" id="9805821at2"/>
<dbReference type="InterPro" id="IPR026891">
    <property type="entry name" value="Fn3-like"/>
</dbReference>
<evidence type="ECO:0000256" key="9">
    <source>
        <dbReference type="ARBA" id="ARBA00067498"/>
    </source>
</evidence>
<dbReference type="InterPro" id="IPR036962">
    <property type="entry name" value="Glyco_hydro_3_N_sf"/>
</dbReference>
<dbReference type="InterPro" id="IPR013783">
    <property type="entry name" value="Ig-like_fold"/>
</dbReference>
<dbReference type="AlphaFoldDB" id="I7A254"/>
<evidence type="ECO:0000256" key="1">
    <source>
        <dbReference type="ARBA" id="ARBA00000448"/>
    </source>
</evidence>
<organism evidence="11 12">
    <name type="scientific">Melioribacter roseus (strain DSM 23840 / JCM 17771 / VKM B-2668 / P3M-2)</name>
    <dbReference type="NCBI Taxonomy" id="1191523"/>
    <lineage>
        <taxon>Bacteria</taxon>
        <taxon>Pseudomonadati</taxon>
        <taxon>Ignavibacteriota</taxon>
        <taxon>Ignavibacteria</taxon>
        <taxon>Ignavibacteriales</taxon>
        <taxon>Melioribacteraceae</taxon>
        <taxon>Melioribacter</taxon>
    </lineage>
</organism>
<evidence type="ECO:0000256" key="4">
    <source>
        <dbReference type="ARBA" id="ARBA00012744"/>
    </source>
</evidence>
<dbReference type="InterPro" id="IPR001764">
    <property type="entry name" value="Glyco_hydro_3_N"/>
</dbReference>
<evidence type="ECO:0000256" key="2">
    <source>
        <dbReference type="ARBA" id="ARBA00004418"/>
    </source>
</evidence>
<dbReference type="EMBL" id="CP003557">
    <property type="protein sequence ID" value="AFN73996.1"/>
    <property type="molecule type" value="Genomic_DNA"/>
</dbReference>
<dbReference type="PANTHER" id="PTHR30620">
    <property type="entry name" value="PERIPLASMIC BETA-GLUCOSIDASE-RELATED"/>
    <property type="match status" value="1"/>
</dbReference>